<dbReference type="InterPro" id="IPR036890">
    <property type="entry name" value="HATPase_C_sf"/>
</dbReference>
<comment type="caution">
    <text evidence="3">The sequence shown here is derived from an EMBL/GenBank/DDBJ whole genome shotgun (WGS) entry which is preliminary data.</text>
</comment>
<accession>A0A8H4A3C4</accession>
<feature type="domain" description="Histidine kinase" evidence="2">
    <location>
        <begin position="23"/>
        <end position="256"/>
    </location>
</feature>
<keyword evidence="3" id="KW-0808">Transferase</keyword>
<dbReference type="Proteomes" id="UP000439903">
    <property type="component" value="Unassembled WGS sequence"/>
</dbReference>
<dbReference type="SMART" id="SM00387">
    <property type="entry name" value="HATPase_c"/>
    <property type="match status" value="1"/>
</dbReference>
<dbReference type="SMART" id="SM00388">
    <property type="entry name" value="HisKA"/>
    <property type="match status" value="1"/>
</dbReference>
<dbReference type="InterPro" id="IPR050956">
    <property type="entry name" value="2C_system_His_kinase"/>
</dbReference>
<dbReference type="InterPro" id="IPR003661">
    <property type="entry name" value="HisK_dim/P_dom"/>
</dbReference>
<keyword evidence="1" id="KW-0597">Phosphoprotein</keyword>
<dbReference type="PANTHER" id="PTHR43719">
    <property type="entry name" value="TWO-COMPONENT HISTIDINE KINASE"/>
    <property type="match status" value="1"/>
</dbReference>
<dbReference type="SUPFAM" id="SSF47384">
    <property type="entry name" value="Homodimeric domain of signal transducing histidine kinase"/>
    <property type="match status" value="1"/>
</dbReference>
<dbReference type="Gene3D" id="3.30.565.10">
    <property type="entry name" value="Histidine kinase-like ATPase, C-terminal domain"/>
    <property type="match status" value="1"/>
</dbReference>
<sequence>MEKEIQIKAIEIANNAKSQILANTSHELRTPLGAIVGITSSFESNNLNAGQRDMLKIISNASDIVLSIVNDILNVAKLETKKINLINRTFDLLELLESTIDIFEEKAGTKNIELILNCEADMLPKYVKSDPERLKQVLSHLLSNSVKFTNEGEIVLTISMQQREFIDETEENSTYGQMIKKEIVFFELCDTGISIDIQRAWESFSQGDISITKEQYDAGFVLSICKDLIELNGGEIKAESQVGKGNKLSFTWNVELLLSMTH</sequence>
<dbReference type="InterPro" id="IPR005467">
    <property type="entry name" value="His_kinase_dom"/>
</dbReference>
<dbReference type="InterPro" id="IPR003594">
    <property type="entry name" value="HATPase_dom"/>
</dbReference>
<dbReference type="InterPro" id="IPR036097">
    <property type="entry name" value="HisK_dim/P_sf"/>
</dbReference>
<evidence type="ECO:0000256" key="1">
    <source>
        <dbReference type="ARBA" id="ARBA00022553"/>
    </source>
</evidence>
<dbReference type="CDD" id="cd00082">
    <property type="entry name" value="HisKA"/>
    <property type="match status" value="1"/>
</dbReference>
<evidence type="ECO:0000313" key="3">
    <source>
        <dbReference type="EMBL" id="KAF0404631.1"/>
    </source>
</evidence>
<dbReference type="OrthoDB" id="60033at2759"/>
<dbReference type="AlphaFoldDB" id="A0A8H4A3C4"/>
<gene>
    <name evidence="3" type="ORF">F8M41_009034</name>
</gene>
<evidence type="ECO:0000259" key="2">
    <source>
        <dbReference type="PROSITE" id="PS50109"/>
    </source>
</evidence>
<dbReference type="GO" id="GO:0000155">
    <property type="term" value="F:phosphorelay sensor kinase activity"/>
    <property type="evidence" value="ECO:0007669"/>
    <property type="project" value="InterPro"/>
</dbReference>
<evidence type="ECO:0000313" key="4">
    <source>
        <dbReference type="Proteomes" id="UP000439903"/>
    </source>
</evidence>
<dbReference type="EMBL" id="WTPW01001966">
    <property type="protein sequence ID" value="KAF0404631.1"/>
    <property type="molecule type" value="Genomic_DNA"/>
</dbReference>
<name>A0A8H4A3C4_GIGMA</name>
<protein>
    <submittedName>
        <fullName evidence="3">Protein-histidine kinase</fullName>
    </submittedName>
</protein>
<dbReference type="Pfam" id="PF02518">
    <property type="entry name" value="HATPase_c"/>
    <property type="match status" value="1"/>
</dbReference>
<dbReference type="PROSITE" id="PS50109">
    <property type="entry name" value="HIS_KIN"/>
    <property type="match status" value="1"/>
</dbReference>
<organism evidence="3 4">
    <name type="scientific">Gigaspora margarita</name>
    <dbReference type="NCBI Taxonomy" id="4874"/>
    <lineage>
        <taxon>Eukaryota</taxon>
        <taxon>Fungi</taxon>
        <taxon>Fungi incertae sedis</taxon>
        <taxon>Mucoromycota</taxon>
        <taxon>Glomeromycotina</taxon>
        <taxon>Glomeromycetes</taxon>
        <taxon>Diversisporales</taxon>
        <taxon>Gigasporaceae</taxon>
        <taxon>Gigaspora</taxon>
    </lineage>
</organism>
<proteinExistence type="predicted"/>
<reference evidence="3 4" key="1">
    <citation type="journal article" date="2019" name="Environ. Microbiol.">
        <title>At the nexus of three kingdoms: the genome of the mycorrhizal fungus Gigaspora margarita provides insights into plant, endobacterial and fungal interactions.</title>
        <authorList>
            <person name="Venice F."/>
            <person name="Ghignone S."/>
            <person name="Salvioli di Fossalunga A."/>
            <person name="Amselem J."/>
            <person name="Novero M."/>
            <person name="Xianan X."/>
            <person name="Sedzielewska Toro K."/>
            <person name="Morin E."/>
            <person name="Lipzen A."/>
            <person name="Grigoriev I.V."/>
            <person name="Henrissat B."/>
            <person name="Martin F.M."/>
            <person name="Bonfante P."/>
        </authorList>
    </citation>
    <scope>NUCLEOTIDE SEQUENCE [LARGE SCALE GENOMIC DNA]</scope>
    <source>
        <strain evidence="3 4">BEG34</strain>
    </source>
</reference>
<keyword evidence="3" id="KW-0418">Kinase</keyword>
<keyword evidence="4" id="KW-1185">Reference proteome</keyword>
<dbReference type="SUPFAM" id="SSF55874">
    <property type="entry name" value="ATPase domain of HSP90 chaperone/DNA topoisomerase II/histidine kinase"/>
    <property type="match status" value="1"/>
</dbReference>
<dbReference type="PANTHER" id="PTHR43719:SF28">
    <property type="entry name" value="PEROXIDE STRESS-ACTIVATED HISTIDINE KINASE MAK1-RELATED"/>
    <property type="match status" value="1"/>
</dbReference>
<dbReference type="Pfam" id="PF00512">
    <property type="entry name" value="HisKA"/>
    <property type="match status" value="1"/>
</dbReference>
<dbReference type="Gene3D" id="1.10.287.130">
    <property type="match status" value="1"/>
</dbReference>